<dbReference type="InterPro" id="IPR001841">
    <property type="entry name" value="Znf_RING"/>
</dbReference>
<feature type="compositionally biased region" description="Basic and acidic residues" evidence="2">
    <location>
        <begin position="57"/>
        <end position="73"/>
    </location>
</feature>
<dbReference type="PANTHER" id="PTHR48075:SF5">
    <property type="entry name" value="3-HYDROXYBUTYRYL-COA DEHYDROGENASE"/>
    <property type="match status" value="1"/>
</dbReference>
<dbReference type="GO" id="GO:0016491">
    <property type="term" value="F:oxidoreductase activity"/>
    <property type="evidence" value="ECO:0007669"/>
    <property type="project" value="TreeGrafter"/>
</dbReference>
<sequence>MEQPRGPRGRGRGGDRPRGREEDFTRPHHQHHHHPGSGEGEDRHHHRGGAPRPHGHGGPEDHSPGRGARGHEGGHHHHQSDRHEGHHGGGGRGHHHHERGGERHEGHRGGHHQAERHHERGGERYEGHHGGGGRGHHHNDERGGGERGAQGFRGRGGFDRAASPVDRERGHRVDHHHRHERGGHGYGDAQERTTVLVLGAGFMGSAIAGELARRGCVVYLYDRDPLLAHNVHLAARKGYLETGREGGLVSLFAKKEDEPLMSQADLAHSISRIHPCEHAELDTFLDALPPIQFVFEAIVEDLRVKQGVMQQLDRHFAAQPDVVFCSNTINFNIDALSATMAHHRERVVGVRFLAPVYYIPRIEVSPGRDFTGTRAFLSVWHALVRLGFAPFLFHFAPGAPRVKLGSEDVDRLLSSYKVAFENAPKGLEKQECRYAARCAFVNDRLHRKLFTHSEKPLIPCRFGGLCSMVDDEHRQRTEHPQPCSYGTCTKLHDYSHRALYSHPPVACRYGARCRDIFDAEHKLLFQHPTRVPHSAATRVGHGHGHGPVGVEAPAQPPQPHPQPQPAQGAVDPTPPQQPAEAPAEAEEAGAGEDEDEEEEDGGNECIVCFDAAKDALLYPCGHVALCQPCGNRIKEERGGCPICRAPIVGVVKMFFA</sequence>
<feature type="compositionally biased region" description="Basic and acidic residues" evidence="2">
    <location>
        <begin position="12"/>
        <end position="26"/>
    </location>
</feature>
<evidence type="ECO:0000313" key="5">
    <source>
        <dbReference type="Proteomes" id="UP000011083"/>
    </source>
</evidence>
<accession>L8HI12</accession>
<gene>
    <name evidence="4" type="ORF">ACA1_175090</name>
</gene>
<dbReference type="InterPro" id="IPR036291">
    <property type="entry name" value="NAD(P)-bd_dom_sf"/>
</dbReference>
<dbReference type="GeneID" id="14925866"/>
<evidence type="ECO:0000256" key="2">
    <source>
        <dbReference type="SAM" id="MobiDB-lite"/>
    </source>
</evidence>
<feature type="compositionally biased region" description="Basic residues" evidence="2">
    <location>
        <begin position="44"/>
        <end position="55"/>
    </location>
</feature>
<dbReference type="PANTHER" id="PTHR48075">
    <property type="entry name" value="3-HYDROXYACYL-COA DEHYDROGENASE FAMILY PROTEIN"/>
    <property type="match status" value="1"/>
</dbReference>
<dbReference type="EMBL" id="KB007811">
    <property type="protein sequence ID" value="ELR24835.1"/>
    <property type="molecule type" value="Genomic_DNA"/>
</dbReference>
<dbReference type="KEGG" id="acan:ACA1_175090"/>
<feature type="compositionally biased region" description="Basic residues" evidence="2">
    <location>
        <begin position="172"/>
        <end position="181"/>
    </location>
</feature>
<keyword evidence="1" id="KW-0863">Zinc-finger</keyword>
<feature type="region of interest" description="Disordered" evidence="2">
    <location>
        <begin position="1"/>
        <end position="188"/>
    </location>
</feature>
<dbReference type="Gene3D" id="3.40.50.720">
    <property type="entry name" value="NAD(P)-binding Rossmann-like Domain"/>
    <property type="match status" value="1"/>
</dbReference>
<evidence type="ECO:0000259" key="3">
    <source>
        <dbReference type="PROSITE" id="PS50089"/>
    </source>
</evidence>
<feature type="region of interest" description="Disordered" evidence="2">
    <location>
        <begin position="534"/>
        <end position="601"/>
    </location>
</feature>
<dbReference type="GO" id="GO:0070403">
    <property type="term" value="F:NAD+ binding"/>
    <property type="evidence" value="ECO:0007669"/>
    <property type="project" value="InterPro"/>
</dbReference>
<dbReference type="SMART" id="SM00184">
    <property type="entry name" value="RING"/>
    <property type="match status" value="1"/>
</dbReference>
<reference evidence="4 5" key="1">
    <citation type="journal article" date="2013" name="Genome Biol.">
        <title>Genome of Acanthamoeba castellanii highlights extensive lateral gene transfer and early evolution of tyrosine kinase signaling.</title>
        <authorList>
            <person name="Clarke M."/>
            <person name="Lohan A.J."/>
            <person name="Liu B."/>
            <person name="Lagkouvardos I."/>
            <person name="Roy S."/>
            <person name="Zafar N."/>
            <person name="Bertelli C."/>
            <person name="Schilde C."/>
            <person name="Kianianmomeni A."/>
            <person name="Burglin T.R."/>
            <person name="Frech C."/>
            <person name="Turcotte B."/>
            <person name="Kopec K.O."/>
            <person name="Synnott J.M."/>
            <person name="Choo C."/>
            <person name="Paponov I."/>
            <person name="Finkler A."/>
            <person name="Soon Heng Tan C."/>
            <person name="Hutchins A.P."/>
            <person name="Weinmeier T."/>
            <person name="Rattei T."/>
            <person name="Chu J.S."/>
            <person name="Gimenez G."/>
            <person name="Irimia M."/>
            <person name="Rigden D.J."/>
            <person name="Fitzpatrick D.A."/>
            <person name="Lorenzo-Morales J."/>
            <person name="Bateman A."/>
            <person name="Chiu C.H."/>
            <person name="Tang P."/>
            <person name="Hegemann P."/>
            <person name="Fromm H."/>
            <person name="Raoult D."/>
            <person name="Greub G."/>
            <person name="Miranda-Saavedra D."/>
            <person name="Chen N."/>
            <person name="Nash P."/>
            <person name="Ginger M.L."/>
            <person name="Horn M."/>
            <person name="Schaap P."/>
            <person name="Caler L."/>
            <person name="Loftus B."/>
        </authorList>
    </citation>
    <scope>NUCLEOTIDE SEQUENCE [LARGE SCALE GENOMIC DNA]</scope>
    <source>
        <strain evidence="4 5">Neff</strain>
    </source>
</reference>
<dbReference type="Gene3D" id="3.30.40.10">
    <property type="entry name" value="Zinc/RING finger domain, C3HC4 (zinc finger)"/>
    <property type="match status" value="1"/>
</dbReference>
<name>L8HI12_ACACF</name>
<dbReference type="SUPFAM" id="SSF51735">
    <property type="entry name" value="NAD(P)-binding Rossmann-fold domains"/>
    <property type="match status" value="1"/>
</dbReference>
<dbReference type="InterPro" id="IPR006176">
    <property type="entry name" value="3-OHacyl-CoA_DH_NAD-bd"/>
</dbReference>
<protein>
    <submittedName>
        <fullName evidence="4">3-hydroxyacyl-CoA dehydrogenase, NAD binding domain containing protein</fullName>
    </submittedName>
</protein>
<proteinExistence type="predicted"/>
<keyword evidence="1" id="KW-0862">Zinc</keyword>
<dbReference type="PROSITE" id="PS50089">
    <property type="entry name" value="ZF_RING_2"/>
    <property type="match status" value="1"/>
</dbReference>
<dbReference type="Pfam" id="PF02737">
    <property type="entry name" value="3HCDH_N"/>
    <property type="match status" value="1"/>
</dbReference>
<keyword evidence="1" id="KW-0479">Metal-binding</keyword>
<feature type="domain" description="RING-type" evidence="3">
    <location>
        <begin position="605"/>
        <end position="644"/>
    </location>
</feature>
<organism evidence="4 5">
    <name type="scientific">Acanthamoeba castellanii (strain ATCC 30010 / Neff)</name>
    <dbReference type="NCBI Taxonomy" id="1257118"/>
    <lineage>
        <taxon>Eukaryota</taxon>
        <taxon>Amoebozoa</taxon>
        <taxon>Discosea</taxon>
        <taxon>Longamoebia</taxon>
        <taxon>Centramoebida</taxon>
        <taxon>Acanthamoebidae</taxon>
        <taxon>Acanthamoeba</taxon>
    </lineage>
</organism>
<evidence type="ECO:0000256" key="1">
    <source>
        <dbReference type="PROSITE-ProRule" id="PRU00175"/>
    </source>
</evidence>
<dbReference type="GO" id="GO:0008270">
    <property type="term" value="F:zinc ion binding"/>
    <property type="evidence" value="ECO:0007669"/>
    <property type="project" value="UniProtKB-KW"/>
</dbReference>
<dbReference type="SUPFAM" id="SSF57850">
    <property type="entry name" value="RING/U-box"/>
    <property type="match status" value="1"/>
</dbReference>
<dbReference type="VEuPathDB" id="AmoebaDB:ACA1_175090"/>
<dbReference type="InterPro" id="IPR013083">
    <property type="entry name" value="Znf_RING/FYVE/PHD"/>
</dbReference>
<dbReference type="Proteomes" id="UP000011083">
    <property type="component" value="Unassembled WGS sequence"/>
</dbReference>
<feature type="compositionally biased region" description="Acidic residues" evidence="2">
    <location>
        <begin position="583"/>
        <end position="601"/>
    </location>
</feature>
<dbReference type="OrthoDB" id="6063402at2759"/>
<dbReference type="AlphaFoldDB" id="L8HI12"/>
<dbReference type="Pfam" id="PF13920">
    <property type="entry name" value="zf-C3HC4_3"/>
    <property type="match status" value="1"/>
</dbReference>
<feature type="compositionally biased region" description="Pro residues" evidence="2">
    <location>
        <begin position="554"/>
        <end position="564"/>
    </location>
</feature>
<dbReference type="STRING" id="1257118.L8HI12"/>
<dbReference type="GO" id="GO:0006631">
    <property type="term" value="P:fatty acid metabolic process"/>
    <property type="evidence" value="ECO:0007669"/>
    <property type="project" value="InterPro"/>
</dbReference>
<dbReference type="RefSeq" id="XP_004356735.1">
    <property type="nucleotide sequence ID" value="XM_004356682.1"/>
</dbReference>
<evidence type="ECO:0000313" key="4">
    <source>
        <dbReference type="EMBL" id="ELR24835.1"/>
    </source>
</evidence>
<feature type="compositionally biased region" description="Basic and acidic residues" evidence="2">
    <location>
        <begin position="99"/>
        <end position="129"/>
    </location>
</feature>
<feature type="compositionally biased region" description="Gly residues" evidence="2">
    <location>
        <begin position="146"/>
        <end position="155"/>
    </location>
</feature>
<keyword evidence="5" id="KW-1185">Reference proteome</keyword>